<protein>
    <recommendedName>
        <fullName evidence="10">Thiamine pyrimidine synthase</fullName>
    </recommendedName>
</protein>
<dbReference type="InterPro" id="IPR015168">
    <property type="entry name" value="SsuA/THI5"/>
</dbReference>
<reference evidence="13" key="2">
    <citation type="submission" date="2020-09" db="EMBL/GenBank/DDBJ databases">
        <authorList>
            <person name="Sun Q."/>
            <person name="Zhou Y."/>
        </authorList>
    </citation>
    <scope>NUCLEOTIDE SEQUENCE</scope>
    <source>
        <strain evidence="13">CGMCC 4.7368</strain>
    </source>
</reference>
<keyword evidence="5" id="KW-0808">Transferase</keyword>
<gene>
    <name evidence="13" type="ORF">GCM10012289_39880</name>
</gene>
<dbReference type="PANTHER" id="PTHR31528">
    <property type="entry name" value="4-AMINO-5-HYDROXYMETHYL-2-METHYLPYRIMIDINE PHOSPHATE SYNTHASE THI11-RELATED"/>
    <property type="match status" value="1"/>
</dbReference>
<evidence type="ECO:0000259" key="12">
    <source>
        <dbReference type="Pfam" id="PF09084"/>
    </source>
</evidence>
<evidence type="ECO:0000313" key="14">
    <source>
        <dbReference type="Proteomes" id="UP000646523"/>
    </source>
</evidence>
<dbReference type="AlphaFoldDB" id="A0A917Z143"/>
<evidence type="ECO:0000313" key="13">
    <source>
        <dbReference type="EMBL" id="GGO72256.1"/>
    </source>
</evidence>
<reference evidence="13" key="1">
    <citation type="journal article" date="2014" name="Int. J. Syst. Evol. Microbiol.">
        <title>Complete genome sequence of Corynebacterium casei LMG S-19264T (=DSM 44701T), isolated from a smear-ripened cheese.</title>
        <authorList>
            <consortium name="US DOE Joint Genome Institute (JGI-PGF)"/>
            <person name="Walter F."/>
            <person name="Albersmeier A."/>
            <person name="Kalinowski J."/>
            <person name="Ruckert C."/>
        </authorList>
    </citation>
    <scope>NUCLEOTIDE SEQUENCE</scope>
    <source>
        <strain evidence="13">CGMCC 4.7368</strain>
    </source>
</reference>
<dbReference type="EMBL" id="BMNH01000011">
    <property type="protein sequence ID" value="GGO72256.1"/>
    <property type="molecule type" value="Genomic_DNA"/>
</dbReference>
<dbReference type="PANTHER" id="PTHR31528:SF1">
    <property type="entry name" value="4-AMINO-5-HYDROXYMETHYL-2-METHYLPYRIMIDINE PHOSPHATE SYNTHASE THI11-RELATED"/>
    <property type="match status" value="1"/>
</dbReference>
<dbReference type="Proteomes" id="UP000646523">
    <property type="component" value="Unassembled WGS sequence"/>
</dbReference>
<comment type="catalytic activity">
    <reaction evidence="11">
        <text>N(6)-(pyridoxal phosphate)-L-lysyl-[4-amino-5-hydroxymethyl-2-methylpyrimidine phosphate synthase] + L-histidyl-[4-amino-5-hydroxymethyl-2-methylpyrimidine phosphate synthase] + 2 Fe(3+) + 4 H2O = L-lysyl-[4-amino-5-hydroxymethyl-2-methylpyrimidine phosphate synthase] + (2S)-2-amino-5-hydroxy-4-oxopentanoyl-[4-amino-5-hydroxymethyl-2-methylpyrimidine phosphate synthase] + 4-amino-2-methyl-5-(phosphooxymethyl)pyrimidine + 3-oxopropanoate + 2 Fe(2+) + 2 H(+)</text>
        <dbReference type="Rhea" id="RHEA:65756"/>
        <dbReference type="Rhea" id="RHEA-COMP:16892"/>
        <dbReference type="Rhea" id="RHEA-COMP:16893"/>
        <dbReference type="Rhea" id="RHEA-COMP:16894"/>
        <dbReference type="Rhea" id="RHEA-COMP:16895"/>
        <dbReference type="ChEBI" id="CHEBI:15377"/>
        <dbReference type="ChEBI" id="CHEBI:15378"/>
        <dbReference type="ChEBI" id="CHEBI:29033"/>
        <dbReference type="ChEBI" id="CHEBI:29034"/>
        <dbReference type="ChEBI" id="CHEBI:29969"/>
        <dbReference type="ChEBI" id="CHEBI:29979"/>
        <dbReference type="ChEBI" id="CHEBI:33190"/>
        <dbReference type="ChEBI" id="CHEBI:58354"/>
        <dbReference type="ChEBI" id="CHEBI:143915"/>
        <dbReference type="ChEBI" id="CHEBI:157692"/>
    </reaction>
    <physiologicalReaction direction="left-to-right" evidence="11">
        <dbReference type="Rhea" id="RHEA:65757"/>
    </physiologicalReaction>
</comment>
<proteinExistence type="inferred from homology"/>
<evidence type="ECO:0000256" key="6">
    <source>
        <dbReference type="ARBA" id="ARBA00022723"/>
    </source>
</evidence>
<keyword evidence="9" id="KW-0408">Iron</keyword>
<accession>A0A917Z143</accession>
<comment type="caution">
    <text evidence="13">The sequence shown here is derived from an EMBL/GenBank/DDBJ whole genome shotgun (WGS) entry which is preliminary data.</text>
</comment>
<evidence type="ECO:0000256" key="2">
    <source>
        <dbReference type="ARBA" id="ARBA00004948"/>
    </source>
</evidence>
<feature type="domain" description="SsuA/THI5-like" evidence="12">
    <location>
        <begin position="61"/>
        <end position="267"/>
    </location>
</feature>
<evidence type="ECO:0000256" key="3">
    <source>
        <dbReference type="ARBA" id="ARBA00009406"/>
    </source>
</evidence>
<dbReference type="Gene3D" id="3.40.190.10">
    <property type="entry name" value="Periplasmic binding protein-like II"/>
    <property type="match status" value="2"/>
</dbReference>
<evidence type="ECO:0000256" key="9">
    <source>
        <dbReference type="ARBA" id="ARBA00023004"/>
    </source>
</evidence>
<keyword evidence="14" id="KW-1185">Reference proteome</keyword>
<comment type="pathway">
    <text evidence="2">Cofactor biosynthesis; thiamine diphosphate biosynthesis.</text>
</comment>
<dbReference type="Pfam" id="PF09084">
    <property type="entry name" value="NMT1"/>
    <property type="match status" value="1"/>
</dbReference>
<evidence type="ECO:0000256" key="11">
    <source>
        <dbReference type="ARBA" id="ARBA00048179"/>
    </source>
</evidence>
<evidence type="ECO:0000256" key="8">
    <source>
        <dbReference type="ARBA" id="ARBA00022977"/>
    </source>
</evidence>
<sequence length="350" mass="37268">MDRRNFFKTTGLIVGTLAGSQFLIGCGSDDAGTTTAASSGPGGADLRNLVYMTPFQHIIAHCDVYVAAHQGFFAEEGLLITSVGGTGTASPISQVAAKQAMFGKAASVITCPLIADQNTEVVTIGQKDQVSQYSVASLPDKPLTHPEQWQGKTIGVISKGGTTELQLDAMSVAAGLDPSKVKKVVTGADVGSLEFLRRGDVDGFITFIGTETSFKQKNIDLHYLNTDEFAVLPGDSYLVTRETAEKEGEAITGFLRACRKAWEFMADPANGDKVLEAMGKLNEIEVSDKELAKAKVAGEVKVSTPKNGKFLSIDVAAWESAVELMRKSGIMKDKSRPVTDFVNTTFVDAV</sequence>
<comment type="subunit">
    <text evidence="4">Homodimer.</text>
</comment>
<dbReference type="GO" id="GO:0046872">
    <property type="term" value="F:metal ion binding"/>
    <property type="evidence" value="ECO:0007669"/>
    <property type="project" value="UniProtKB-KW"/>
</dbReference>
<keyword evidence="7" id="KW-0663">Pyridoxal phosphate</keyword>
<dbReference type="SUPFAM" id="SSF53850">
    <property type="entry name" value="Periplasmic binding protein-like II"/>
    <property type="match status" value="1"/>
</dbReference>
<name>A0A917Z143_9ACTN</name>
<comment type="function">
    <text evidence="1">Responsible for the formation of the pyrimidine heterocycle in the thiamine biosynthesis pathway. Catalyzes the formation of hydroxymethylpyrimidine phosphate (HMP-P) from histidine and pyridoxal phosphate (PLP). The protein uses PLP and the active site histidine to form HMP-P, generating an inactive enzyme. The enzyme can only undergo a single turnover, which suggests it is a suicide enzyme.</text>
</comment>
<evidence type="ECO:0000256" key="7">
    <source>
        <dbReference type="ARBA" id="ARBA00022898"/>
    </source>
</evidence>
<evidence type="ECO:0000256" key="5">
    <source>
        <dbReference type="ARBA" id="ARBA00022679"/>
    </source>
</evidence>
<evidence type="ECO:0000256" key="4">
    <source>
        <dbReference type="ARBA" id="ARBA00011738"/>
    </source>
</evidence>
<dbReference type="GO" id="GO:0009228">
    <property type="term" value="P:thiamine biosynthetic process"/>
    <property type="evidence" value="ECO:0007669"/>
    <property type="project" value="UniProtKB-KW"/>
</dbReference>
<keyword evidence="6" id="KW-0479">Metal-binding</keyword>
<organism evidence="13 14">
    <name type="scientific">Nonomuraea cavernae</name>
    <dbReference type="NCBI Taxonomy" id="2045107"/>
    <lineage>
        <taxon>Bacteria</taxon>
        <taxon>Bacillati</taxon>
        <taxon>Actinomycetota</taxon>
        <taxon>Actinomycetes</taxon>
        <taxon>Streptosporangiales</taxon>
        <taxon>Streptosporangiaceae</taxon>
        <taxon>Nonomuraea</taxon>
    </lineage>
</organism>
<dbReference type="GO" id="GO:0016740">
    <property type="term" value="F:transferase activity"/>
    <property type="evidence" value="ECO:0007669"/>
    <property type="project" value="UniProtKB-KW"/>
</dbReference>
<evidence type="ECO:0000256" key="10">
    <source>
        <dbReference type="ARBA" id="ARBA00033171"/>
    </source>
</evidence>
<evidence type="ECO:0000256" key="1">
    <source>
        <dbReference type="ARBA" id="ARBA00003469"/>
    </source>
</evidence>
<keyword evidence="8" id="KW-0784">Thiamine biosynthesis</keyword>
<dbReference type="RefSeq" id="WP_189125624.1">
    <property type="nucleotide sequence ID" value="NZ_BMNH01000011.1"/>
</dbReference>
<dbReference type="InterPro" id="IPR027939">
    <property type="entry name" value="NMT1/THI5"/>
</dbReference>
<dbReference type="PROSITE" id="PS51257">
    <property type="entry name" value="PROKAR_LIPOPROTEIN"/>
    <property type="match status" value="1"/>
</dbReference>
<comment type="similarity">
    <text evidence="3">Belongs to the NMT1/THI5 family.</text>
</comment>